<dbReference type="SUPFAM" id="SSF89550">
    <property type="entry name" value="PHP domain-like"/>
    <property type="match status" value="1"/>
</dbReference>
<comment type="catalytic activity">
    <reaction evidence="4">
        <text>O-phospho-L-tyrosyl-[protein] + H2O = L-tyrosyl-[protein] + phosphate</text>
        <dbReference type="Rhea" id="RHEA:10684"/>
        <dbReference type="Rhea" id="RHEA-COMP:10136"/>
        <dbReference type="Rhea" id="RHEA-COMP:20101"/>
        <dbReference type="ChEBI" id="CHEBI:15377"/>
        <dbReference type="ChEBI" id="CHEBI:43474"/>
        <dbReference type="ChEBI" id="CHEBI:46858"/>
        <dbReference type="ChEBI" id="CHEBI:61978"/>
        <dbReference type="EC" id="3.1.3.48"/>
    </reaction>
</comment>
<proteinExistence type="inferred from homology"/>
<dbReference type="PANTHER" id="PTHR39181:SF1">
    <property type="entry name" value="TYROSINE-PROTEIN PHOSPHATASE YWQE"/>
    <property type="match status" value="1"/>
</dbReference>
<accession>A0A5B9QS80</accession>
<name>A0A5B9QS80_9BACT</name>
<dbReference type="OrthoDB" id="9788539at2"/>
<comment type="similarity">
    <text evidence="1">Belongs to the metallo-dependent hydrolases superfamily. CpsB/CapC family.</text>
</comment>
<dbReference type="PIRSF" id="PIRSF016557">
    <property type="entry name" value="Caps_synth_CpsB"/>
    <property type="match status" value="1"/>
</dbReference>
<dbReference type="InterPro" id="IPR016195">
    <property type="entry name" value="Pol/histidinol_Pase-like"/>
</dbReference>
<evidence type="ECO:0000256" key="3">
    <source>
        <dbReference type="ARBA" id="ARBA00022801"/>
    </source>
</evidence>
<gene>
    <name evidence="5" type="primary">ywqE</name>
    <name evidence="5" type="ORF">UC8_39860</name>
</gene>
<evidence type="ECO:0000313" key="6">
    <source>
        <dbReference type="Proteomes" id="UP000325286"/>
    </source>
</evidence>
<sequence>MAPTAPHETPAFVDIHCHLLPGIDDGSRSWEESLAMAQQMVDDGTDTVTVTPHQLGNYTATTGQTIRHRTHQLQQWLNANGVQLQVLPGADVRIDSDMIDRLRSGDCLSLADRRRHVLLELPHELYQPLEPVLEQLDRIGMVGILSHPERNRGIMRQPQVIESLVRAGCLMQVTADSFVGEFGNEPEQLGRYIVENGWCHFLATDAHGSKKRPPRLRRAFELAEQLVGRPLAEAMCCDNPRAVAEGRDIDALPAVRTNSNSGWLQQAAGFLFGRRAA</sequence>
<dbReference type="InterPro" id="IPR016667">
    <property type="entry name" value="Caps_polysacc_synth_CpsB/CapC"/>
</dbReference>
<dbReference type="Pfam" id="PF19567">
    <property type="entry name" value="CpsB_CapC"/>
    <property type="match status" value="1"/>
</dbReference>
<protein>
    <recommendedName>
        <fullName evidence="2">protein-tyrosine-phosphatase</fullName>
        <ecNumber evidence="2">3.1.3.48</ecNumber>
    </recommendedName>
</protein>
<dbReference type="AlphaFoldDB" id="A0A5B9QS80"/>
<dbReference type="EC" id="3.1.3.48" evidence="2"/>
<dbReference type="Gene3D" id="3.20.20.140">
    <property type="entry name" value="Metal-dependent hydrolases"/>
    <property type="match status" value="1"/>
</dbReference>
<dbReference type="EMBL" id="CP042914">
    <property type="protein sequence ID" value="QEG41957.1"/>
    <property type="molecule type" value="Genomic_DNA"/>
</dbReference>
<reference evidence="5 6" key="1">
    <citation type="submission" date="2019-08" db="EMBL/GenBank/DDBJ databases">
        <title>Deep-cultivation of Planctomycetes and their phenomic and genomic characterization uncovers novel biology.</title>
        <authorList>
            <person name="Wiegand S."/>
            <person name="Jogler M."/>
            <person name="Boedeker C."/>
            <person name="Pinto D."/>
            <person name="Vollmers J."/>
            <person name="Rivas-Marin E."/>
            <person name="Kohn T."/>
            <person name="Peeters S.H."/>
            <person name="Heuer A."/>
            <person name="Rast P."/>
            <person name="Oberbeckmann S."/>
            <person name="Bunk B."/>
            <person name="Jeske O."/>
            <person name="Meyerdierks A."/>
            <person name="Storesund J.E."/>
            <person name="Kallscheuer N."/>
            <person name="Luecker S."/>
            <person name="Lage O.M."/>
            <person name="Pohl T."/>
            <person name="Merkel B.J."/>
            <person name="Hornburger P."/>
            <person name="Mueller R.-W."/>
            <person name="Bruemmer F."/>
            <person name="Labrenz M."/>
            <person name="Spormann A.M."/>
            <person name="Op den Camp H."/>
            <person name="Overmann J."/>
            <person name="Amann R."/>
            <person name="Jetten M.S.M."/>
            <person name="Mascher T."/>
            <person name="Medema M.H."/>
            <person name="Devos D.P."/>
            <person name="Kaster A.-K."/>
            <person name="Ovreas L."/>
            <person name="Rohde M."/>
            <person name="Galperin M.Y."/>
            <person name="Jogler C."/>
        </authorList>
    </citation>
    <scope>NUCLEOTIDE SEQUENCE [LARGE SCALE GENOMIC DNA]</scope>
    <source>
        <strain evidence="5 6">UC8</strain>
    </source>
</reference>
<evidence type="ECO:0000313" key="5">
    <source>
        <dbReference type="EMBL" id="QEG41957.1"/>
    </source>
</evidence>
<keyword evidence="6" id="KW-1185">Reference proteome</keyword>
<dbReference type="GO" id="GO:0004725">
    <property type="term" value="F:protein tyrosine phosphatase activity"/>
    <property type="evidence" value="ECO:0007669"/>
    <property type="project" value="UniProtKB-EC"/>
</dbReference>
<evidence type="ECO:0000256" key="4">
    <source>
        <dbReference type="ARBA" id="ARBA00051722"/>
    </source>
</evidence>
<evidence type="ECO:0000256" key="1">
    <source>
        <dbReference type="ARBA" id="ARBA00005750"/>
    </source>
</evidence>
<dbReference type="RefSeq" id="WP_068141406.1">
    <property type="nucleotide sequence ID" value="NZ_CP042914.1"/>
</dbReference>
<evidence type="ECO:0000256" key="2">
    <source>
        <dbReference type="ARBA" id="ARBA00013064"/>
    </source>
</evidence>
<dbReference type="GO" id="GO:0030145">
    <property type="term" value="F:manganese ion binding"/>
    <property type="evidence" value="ECO:0007669"/>
    <property type="project" value="InterPro"/>
</dbReference>
<keyword evidence="3 5" id="KW-0378">Hydrolase</keyword>
<dbReference type="Proteomes" id="UP000325286">
    <property type="component" value="Chromosome"/>
</dbReference>
<dbReference type="KEGG" id="rul:UC8_39860"/>
<dbReference type="PANTHER" id="PTHR39181">
    <property type="entry name" value="TYROSINE-PROTEIN PHOSPHATASE YWQE"/>
    <property type="match status" value="1"/>
</dbReference>
<organism evidence="5 6">
    <name type="scientific">Roseimaritima ulvae</name>
    <dbReference type="NCBI Taxonomy" id="980254"/>
    <lineage>
        <taxon>Bacteria</taxon>
        <taxon>Pseudomonadati</taxon>
        <taxon>Planctomycetota</taxon>
        <taxon>Planctomycetia</taxon>
        <taxon>Pirellulales</taxon>
        <taxon>Pirellulaceae</taxon>
        <taxon>Roseimaritima</taxon>
    </lineage>
</organism>